<dbReference type="Proteomes" id="UP000515123">
    <property type="component" value="Linkage group 1"/>
</dbReference>
<dbReference type="PANTHER" id="PTHR34709:SF80">
    <property type="entry name" value="F-BOX DOMAIN-CONTAINING PROTEIN"/>
    <property type="match status" value="1"/>
</dbReference>
<accession>A0A6P5FAA8</accession>
<feature type="domain" description="F-box" evidence="2">
    <location>
        <begin position="30"/>
        <end position="78"/>
    </location>
</feature>
<keyword evidence="3" id="KW-1185">Reference proteome</keyword>
<dbReference type="InterPro" id="IPR001810">
    <property type="entry name" value="F-box_dom"/>
</dbReference>
<reference evidence="3" key="1">
    <citation type="journal article" date="2015" name="Nat. Genet.">
        <title>The pineapple genome and the evolution of CAM photosynthesis.</title>
        <authorList>
            <person name="Ming R."/>
            <person name="VanBuren R."/>
            <person name="Wai C.M."/>
            <person name="Tang H."/>
            <person name="Schatz M.C."/>
            <person name="Bowers J.E."/>
            <person name="Lyons E."/>
            <person name="Wang M.L."/>
            <person name="Chen J."/>
            <person name="Biggers E."/>
            <person name="Zhang J."/>
            <person name="Huang L."/>
            <person name="Zhang L."/>
            <person name="Miao W."/>
            <person name="Zhang J."/>
            <person name="Ye Z."/>
            <person name="Miao C."/>
            <person name="Lin Z."/>
            <person name="Wang H."/>
            <person name="Zhou H."/>
            <person name="Yim W.C."/>
            <person name="Priest H.D."/>
            <person name="Zheng C."/>
            <person name="Woodhouse M."/>
            <person name="Edger P.P."/>
            <person name="Guyot R."/>
            <person name="Guo H.B."/>
            <person name="Guo H."/>
            <person name="Zheng G."/>
            <person name="Singh R."/>
            <person name="Sharma A."/>
            <person name="Min X."/>
            <person name="Zheng Y."/>
            <person name="Lee H."/>
            <person name="Gurtowski J."/>
            <person name="Sedlazeck F.J."/>
            <person name="Harkess A."/>
            <person name="McKain M.R."/>
            <person name="Liao Z."/>
            <person name="Fang J."/>
            <person name="Liu J."/>
            <person name="Zhang X."/>
            <person name="Zhang Q."/>
            <person name="Hu W."/>
            <person name="Qin Y."/>
            <person name="Wang K."/>
            <person name="Chen L.Y."/>
            <person name="Shirley N."/>
            <person name="Lin Y.R."/>
            <person name="Liu L.Y."/>
            <person name="Hernandez A.G."/>
            <person name="Wright C.L."/>
            <person name="Bulone V."/>
            <person name="Tuskan G.A."/>
            <person name="Heath K."/>
            <person name="Zee F."/>
            <person name="Moore P.H."/>
            <person name="Sunkar R."/>
            <person name="Leebens-Mack J.H."/>
            <person name="Mockler T."/>
            <person name="Bennetzen J.L."/>
            <person name="Freeling M."/>
            <person name="Sankoff D."/>
            <person name="Paterson A.H."/>
            <person name="Zhu X."/>
            <person name="Yang X."/>
            <person name="Smith J.A."/>
            <person name="Cushman J.C."/>
            <person name="Paull R.E."/>
            <person name="Yu Q."/>
        </authorList>
    </citation>
    <scope>NUCLEOTIDE SEQUENCE [LARGE SCALE GENOMIC DNA]</scope>
    <source>
        <strain evidence="3">cv. F153</strain>
    </source>
</reference>
<protein>
    <submittedName>
        <fullName evidence="4">F-box/FBD/LRR-repeat protein At4g03220</fullName>
    </submittedName>
</protein>
<dbReference type="SUPFAM" id="SSF81383">
    <property type="entry name" value="F-box domain"/>
    <property type="match status" value="1"/>
</dbReference>
<dbReference type="SMART" id="SM00256">
    <property type="entry name" value="FBOX"/>
    <property type="match status" value="1"/>
</dbReference>
<name>A0A6P5FAA8_ANACO</name>
<feature type="region of interest" description="Disordered" evidence="1">
    <location>
        <begin position="1"/>
        <end position="26"/>
    </location>
</feature>
<dbReference type="PROSITE" id="PS50181">
    <property type="entry name" value="FBOX"/>
    <property type="match status" value="1"/>
</dbReference>
<evidence type="ECO:0000313" key="3">
    <source>
        <dbReference type="Proteomes" id="UP000515123"/>
    </source>
</evidence>
<evidence type="ECO:0000256" key="1">
    <source>
        <dbReference type="SAM" id="MobiDB-lite"/>
    </source>
</evidence>
<reference evidence="4" key="2">
    <citation type="submission" date="2025-08" db="UniProtKB">
        <authorList>
            <consortium name="RefSeq"/>
        </authorList>
    </citation>
    <scope>IDENTIFICATION</scope>
    <source>
        <tissue evidence="4">Leaf</tissue>
    </source>
</reference>
<dbReference type="OrthoDB" id="677997at2759"/>
<evidence type="ECO:0000259" key="2">
    <source>
        <dbReference type="PROSITE" id="PS50181"/>
    </source>
</evidence>
<organism evidence="3 4">
    <name type="scientific">Ananas comosus</name>
    <name type="common">Pineapple</name>
    <name type="synonym">Ananas ananas</name>
    <dbReference type="NCBI Taxonomy" id="4615"/>
    <lineage>
        <taxon>Eukaryota</taxon>
        <taxon>Viridiplantae</taxon>
        <taxon>Streptophyta</taxon>
        <taxon>Embryophyta</taxon>
        <taxon>Tracheophyta</taxon>
        <taxon>Spermatophyta</taxon>
        <taxon>Magnoliopsida</taxon>
        <taxon>Liliopsida</taxon>
        <taxon>Poales</taxon>
        <taxon>Bromeliaceae</taxon>
        <taxon>Bromelioideae</taxon>
        <taxon>Ananas</taxon>
    </lineage>
</organism>
<dbReference type="RefSeq" id="XP_020092884.1">
    <property type="nucleotide sequence ID" value="XM_020237295.1"/>
</dbReference>
<gene>
    <name evidence="4" type="primary">LOC109713265</name>
</gene>
<dbReference type="CDD" id="cd22160">
    <property type="entry name" value="F-box_AtFBL13-like"/>
    <property type="match status" value="1"/>
</dbReference>
<dbReference type="InterPro" id="IPR053781">
    <property type="entry name" value="F-box_AtFBL13-like"/>
</dbReference>
<proteinExistence type="predicted"/>
<dbReference type="InterPro" id="IPR055312">
    <property type="entry name" value="FBL15-like"/>
</dbReference>
<dbReference type="Pfam" id="PF00646">
    <property type="entry name" value="F-box"/>
    <property type="match status" value="1"/>
</dbReference>
<dbReference type="PANTHER" id="PTHR34709">
    <property type="entry name" value="OS10G0396666 PROTEIN"/>
    <property type="match status" value="1"/>
</dbReference>
<dbReference type="InterPro" id="IPR036047">
    <property type="entry name" value="F-box-like_dom_sf"/>
</dbReference>
<dbReference type="GeneID" id="109713265"/>
<evidence type="ECO:0000313" key="4">
    <source>
        <dbReference type="RefSeq" id="XP_020092884.1"/>
    </source>
</evidence>
<dbReference type="AlphaFoldDB" id="A0A6P5FAA8"/>
<dbReference type="Gene3D" id="1.20.1280.50">
    <property type="match status" value="1"/>
</dbReference>
<sequence length="518" mass="57707">MKEEPATKRRKLNNIQEEEEDEDEKAARKADCISGLPDHLLHEILACLPTSTAVRTSLLSRRWRTLWRTSPDVSFTTGLSPSFVDSALRHRDPAVPLRSFSLVAASANSDRAQLPSWIRRAAASPALERLTVRTYAQNHQHSGIVSPAVIRRHCSFIVIDVFRLRLASLRVLELAFPGGGITHVHWPAAAFLPSLQGLDLANLTLFLAAGDAISSSCPALKYCRLSLFAAATPELDVSCPLLEVFELTTRDGPADDVISICGGSVREVRVRQEIAPSGPAYLKLSAPGLRTLEWVGPLPRSAAVDAAADALVSTLVMRTDSSLVEHDLKKMLLKDGRGRKFSMLKVNRLILPKCCITAALGKLVFDRRNQVNNPSDQEYENLKHLELIAYFGGSSSLGVAFLLKMFSKIETLRVSLSGGCTKDSPQSEDFYNYFSGFGKGEYWDSHNFCLEKLVRISMHEFTGKRYEYDFLEFLFRVATSLRKITISPDSQAIFFPKEIFQRMEQLHQSFPHVKIVIS</sequence>